<proteinExistence type="predicted"/>
<dbReference type="RefSeq" id="WP_007122401.1">
    <property type="nucleotide sequence ID" value="NZ_AZFN01000004.1"/>
</dbReference>
<dbReference type="PATRIC" id="fig|1423749.3.peg.1382"/>
<keyword evidence="2" id="KW-0812">Transmembrane</keyword>
<keyword evidence="1" id="KW-0175">Coiled coil</keyword>
<comment type="caution">
    <text evidence="3">The sequence shown here is derived from an EMBL/GenBank/DDBJ whole genome shotgun (WGS) entry which is preliminary data.</text>
</comment>
<reference evidence="3 4" key="1">
    <citation type="journal article" date="2015" name="Genome Announc.">
        <title>Expanding the biotechnology potential of lactobacilli through comparative genomics of 213 strains and associated genera.</title>
        <authorList>
            <person name="Sun Z."/>
            <person name="Harris H.M."/>
            <person name="McCann A."/>
            <person name="Guo C."/>
            <person name="Argimon S."/>
            <person name="Zhang W."/>
            <person name="Yang X."/>
            <person name="Jeffery I.B."/>
            <person name="Cooney J.C."/>
            <person name="Kagawa T.F."/>
            <person name="Liu W."/>
            <person name="Song Y."/>
            <person name="Salvetti E."/>
            <person name="Wrobel A."/>
            <person name="Rasinkangas P."/>
            <person name="Parkhill J."/>
            <person name="Rea M.C."/>
            <person name="O'Sullivan O."/>
            <person name="Ritari J."/>
            <person name="Douillard F.P."/>
            <person name="Paul Ross R."/>
            <person name="Yang R."/>
            <person name="Briner A.E."/>
            <person name="Felis G.E."/>
            <person name="de Vos W.M."/>
            <person name="Barrangou R."/>
            <person name="Klaenhammer T.R."/>
            <person name="Caufield P.W."/>
            <person name="Cui Y."/>
            <person name="Zhang H."/>
            <person name="O'Toole P.W."/>
        </authorList>
    </citation>
    <scope>NUCLEOTIDE SEQUENCE [LARGE SCALE GENOMIC DNA]</scope>
    <source>
        <strain evidence="3 4">DSM 16045</strain>
    </source>
</reference>
<keyword evidence="2" id="KW-0472">Membrane</keyword>
<name>A0A0R1VCS9_9LACO</name>
<sequence>MIIGQSMGSIAGLIAAGAFVVLVVFLCIFLTRMSAMLQETTRQITQLGNDADSLGRELEDILENTNRLMDDLNDKAEKITPAVEAIANVSQSVSDLNDASRAMVEKLNAQREQSPFKNRIFKTAAQAAMMGALGRFGKRKKHEAE</sequence>
<keyword evidence="4" id="KW-1185">Reference proteome</keyword>
<feature type="transmembrane region" description="Helical" evidence="2">
    <location>
        <begin position="6"/>
        <end position="30"/>
    </location>
</feature>
<gene>
    <name evidence="3" type="ORF">FC60_GL001350</name>
</gene>
<dbReference type="PANTHER" id="PTHR40070">
    <property type="entry name" value="UPF0478 PROTEIN YTXG"/>
    <property type="match status" value="1"/>
</dbReference>
<keyword evidence="2" id="KW-1133">Transmembrane helix</keyword>
<evidence type="ECO:0008006" key="5">
    <source>
        <dbReference type="Google" id="ProtNLM"/>
    </source>
</evidence>
<protein>
    <recommendedName>
        <fullName evidence="5">Methyl-accepting chemotaxis-like protein</fullName>
    </recommendedName>
</protein>
<dbReference type="AlphaFoldDB" id="A0A0R1VCS9"/>
<organism evidence="3 4">
    <name type="scientific">Limosilactobacillus gastricus DSM 16045</name>
    <dbReference type="NCBI Taxonomy" id="1423749"/>
    <lineage>
        <taxon>Bacteria</taxon>
        <taxon>Bacillati</taxon>
        <taxon>Bacillota</taxon>
        <taxon>Bacilli</taxon>
        <taxon>Lactobacillales</taxon>
        <taxon>Lactobacillaceae</taxon>
        <taxon>Limosilactobacillus</taxon>
    </lineage>
</organism>
<dbReference type="Proteomes" id="UP000051739">
    <property type="component" value="Unassembled WGS sequence"/>
</dbReference>
<evidence type="ECO:0000313" key="3">
    <source>
        <dbReference type="EMBL" id="KRM03266.1"/>
    </source>
</evidence>
<feature type="coiled-coil region" evidence="1">
    <location>
        <begin position="37"/>
        <end position="75"/>
    </location>
</feature>
<evidence type="ECO:0000256" key="1">
    <source>
        <dbReference type="SAM" id="Coils"/>
    </source>
</evidence>
<evidence type="ECO:0000313" key="4">
    <source>
        <dbReference type="Proteomes" id="UP000051739"/>
    </source>
</evidence>
<dbReference type="PANTHER" id="PTHR40070:SF1">
    <property type="entry name" value="UPF0478 PROTEIN YTXG"/>
    <property type="match status" value="1"/>
</dbReference>
<accession>A0A0R1VCS9</accession>
<dbReference type="InterPro" id="IPR009293">
    <property type="entry name" value="UPF0478"/>
</dbReference>
<evidence type="ECO:0000256" key="2">
    <source>
        <dbReference type="SAM" id="Phobius"/>
    </source>
</evidence>
<dbReference type="Pfam" id="PF06103">
    <property type="entry name" value="DUF948"/>
    <property type="match status" value="1"/>
</dbReference>
<dbReference type="EMBL" id="AZFN01000004">
    <property type="protein sequence ID" value="KRM03266.1"/>
    <property type="molecule type" value="Genomic_DNA"/>
</dbReference>